<dbReference type="RefSeq" id="WP_011778398.1">
    <property type="nucleotide sequence ID" value="NZ_CP070380.1"/>
</dbReference>
<sequence>MSSGYDGAPMVACPHGHLNAWNYKFCGQCGSPIGVVAFPDDDAVAEDERPLRRRGLAVGGAIAAVLLAVIVAAVGFLMTRSSTGDDEAAPQAGGFTPGTVNPAGMVPACTTAPLVQAESVDMTADGMTVDAAFMSQCPGGNTEASTSARITVADGQRDIAAGVFDFSTAPLTMKPGETARRTLVFPAGTYWRTTEMFTGAPQLVFHPGEQAEASTAASSGSDRLVAQTVAQPAHGSIDGVADAVLRELRDADYGYVSGSLANRWVPQISAKKSGLVVNGRTLTSADVLRDHLDLREKYSGVRLVSSAQWTTFSSADFWVTVVGAPKLSPAEANAWCDANRLGVNDCFAKFVSSLFGVDGTTAYRK</sequence>
<accession>A0ABT8HKA7</accession>
<evidence type="ECO:0008006" key="4">
    <source>
        <dbReference type="Google" id="ProtNLM"/>
    </source>
</evidence>
<name>A0ABT8HKA7_MYCAO</name>
<keyword evidence="3" id="KW-1185">Reference proteome</keyword>
<organism evidence="2 3">
    <name type="scientific">Mycolicibacterium austroafricanum</name>
    <name type="common">Mycobacterium austroafricanum</name>
    <dbReference type="NCBI Taxonomy" id="39687"/>
    <lineage>
        <taxon>Bacteria</taxon>
        <taxon>Bacillati</taxon>
        <taxon>Actinomycetota</taxon>
        <taxon>Actinomycetes</taxon>
        <taxon>Mycobacteriales</taxon>
        <taxon>Mycobacteriaceae</taxon>
        <taxon>Mycolicibacterium</taxon>
    </lineage>
</organism>
<comment type="caution">
    <text evidence="2">The sequence shown here is derived from an EMBL/GenBank/DDBJ whole genome shotgun (WGS) entry which is preliminary data.</text>
</comment>
<keyword evidence="1" id="KW-0472">Membrane</keyword>
<protein>
    <recommendedName>
        <fullName evidence="4">DUF3558 domain-containing protein</fullName>
    </recommendedName>
</protein>
<feature type="transmembrane region" description="Helical" evidence="1">
    <location>
        <begin position="56"/>
        <end position="78"/>
    </location>
</feature>
<gene>
    <name evidence="2" type="ORF">QYF68_25745</name>
</gene>
<keyword evidence="1" id="KW-1133">Transmembrane helix</keyword>
<dbReference type="EMBL" id="JAUHTC010000088">
    <property type="protein sequence ID" value="MDN4521198.1"/>
    <property type="molecule type" value="Genomic_DNA"/>
</dbReference>
<reference evidence="2" key="1">
    <citation type="submission" date="2023-07" db="EMBL/GenBank/DDBJ databases">
        <title>Degradation of tert-butanol by M. austroafricanum TBA100.</title>
        <authorList>
            <person name="Helbich S."/>
            <person name="Vainshtein Y."/>
        </authorList>
    </citation>
    <scope>NUCLEOTIDE SEQUENCE</scope>
    <source>
        <strain evidence="2">TBA100</strain>
    </source>
</reference>
<evidence type="ECO:0000256" key="1">
    <source>
        <dbReference type="SAM" id="Phobius"/>
    </source>
</evidence>
<dbReference type="Proteomes" id="UP001172687">
    <property type="component" value="Unassembled WGS sequence"/>
</dbReference>
<evidence type="ECO:0000313" key="3">
    <source>
        <dbReference type="Proteomes" id="UP001172687"/>
    </source>
</evidence>
<proteinExistence type="predicted"/>
<evidence type="ECO:0000313" key="2">
    <source>
        <dbReference type="EMBL" id="MDN4521198.1"/>
    </source>
</evidence>
<keyword evidence="1" id="KW-0812">Transmembrane</keyword>